<evidence type="ECO:0000313" key="1">
    <source>
        <dbReference type="EMBL" id="AGF54782.1"/>
    </source>
</evidence>
<keyword evidence="2" id="KW-1185">Reference proteome</keyword>
<dbReference type="Proteomes" id="UP000011728">
    <property type="component" value="Chromosome"/>
</dbReference>
<gene>
    <name evidence="1" type="ORF">Cspa_c10060</name>
</gene>
<name>M1MT96_9CLOT</name>
<reference evidence="1 2" key="1">
    <citation type="submission" date="2013-02" db="EMBL/GenBank/DDBJ databases">
        <title>Genome sequence of Clostridium saccharoperbutylacetonicum N1-4(HMT).</title>
        <authorList>
            <person name="Poehlein A."/>
            <person name="Daniel R."/>
        </authorList>
    </citation>
    <scope>NUCLEOTIDE SEQUENCE [LARGE SCALE GENOMIC DNA]</scope>
    <source>
        <strain evidence="2">N1-4(HMT)</strain>
    </source>
</reference>
<proteinExistence type="predicted"/>
<sequence length="81" mass="9688">MGIPRIDKTREYMFNEAWGKIDNNVIITSRNSEHSYKLDDFANKKKLKFFNPVIGTWQTCTYVQPEEMFDVWYITEAVDMK</sequence>
<organism evidence="1 2">
    <name type="scientific">Clostridium saccharoperbutylacetonicum N1-4(HMT)</name>
    <dbReference type="NCBI Taxonomy" id="931276"/>
    <lineage>
        <taxon>Bacteria</taxon>
        <taxon>Bacillati</taxon>
        <taxon>Bacillota</taxon>
        <taxon>Clostridia</taxon>
        <taxon>Eubacteriales</taxon>
        <taxon>Clostridiaceae</taxon>
        <taxon>Clostridium</taxon>
    </lineage>
</organism>
<dbReference type="RefSeq" id="WP_015391107.1">
    <property type="nucleotide sequence ID" value="NC_020291.1"/>
</dbReference>
<dbReference type="EMBL" id="CP004121">
    <property type="protein sequence ID" value="AGF54782.1"/>
    <property type="molecule type" value="Genomic_DNA"/>
</dbReference>
<dbReference type="eggNOG" id="ENOG5030VRZ">
    <property type="taxonomic scope" value="Bacteria"/>
</dbReference>
<dbReference type="OrthoDB" id="1921797at2"/>
<evidence type="ECO:0000313" key="2">
    <source>
        <dbReference type="Proteomes" id="UP000011728"/>
    </source>
</evidence>
<dbReference type="HOGENOM" id="CLU_2567856_0_0_9"/>
<accession>M1MT96</accession>
<dbReference type="KEGG" id="csr:Cspa_c10060"/>
<dbReference type="PATRIC" id="fig|931276.5.peg.962"/>
<dbReference type="AlphaFoldDB" id="M1MT96"/>
<protein>
    <submittedName>
        <fullName evidence="1">Uncharacterized protein</fullName>
    </submittedName>
</protein>